<keyword evidence="4" id="KW-0540">Nuclease</keyword>
<proteinExistence type="inferred from homology"/>
<keyword evidence="5" id="KW-1185">Reference proteome</keyword>
<dbReference type="InterPro" id="IPR003509">
    <property type="entry name" value="UPF0102_YraN-like"/>
</dbReference>
<evidence type="ECO:0000313" key="4">
    <source>
        <dbReference type="EMBL" id="SFV21019.1"/>
    </source>
</evidence>
<dbReference type="PANTHER" id="PTHR34039">
    <property type="entry name" value="UPF0102 PROTEIN YRAN"/>
    <property type="match status" value="1"/>
</dbReference>
<evidence type="ECO:0000313" key="5">
    <source>
        <dbReference type="Proteomes" id="UP000198881"/>
    </source>
</evidence>
<keyword evidence="4" id="KW-0255">Endonuclease</keyword>
<dbReference type="InterPro" id="IPR011335">
    <property type="entry name" value="Restrct_endonuc-II-like"/>
</dbReference>
<sequence>MQTQQTDQTSSADETTRHVPVASTAHTALGRYGEDLAARWLQDQGYRILDRNWRCPAGELDIVAEVQGWWVAVEVKTRRGVGYGEPFESINRRKLQRLHRLARAWAAEHPGVSHRDRWRVDAVSVLIPAGGGLKIELLKDLQP</sequence>
<dbReference type="STRING" id="574650.SAMN04487966_102139"/>
<dbReference type="PANTHER" id="PTHR34039:SF1">
    <property type="entry name" value="UPF0102 PROTEIN YRAN"/>
    <property type="match status" value="1"/>
</dbReference>
<reference evidence="4 5" key="1">
    <citation type="submission" date="2016-10" db="EMBL/GenBank/DDBJ databases">
        <authorList>
            <person name="de Groot N.N."/>
        </authorList>
    </citation>
    <scope>NUCLEOTIDE SEQUENCE [LARGE SCALE GENOMIC DNA]</scope>
    <source>
        <strain evidence="4 5">CGMCC 1.7054</strain>
    </source>
</reference>
<evidence type="ECO:0000256" key="3">
    <source>
        <dbReference type="SAM" id="MobiDB-lite"/>
    </source>
</evidence>
<dbReference type="NCBIfam" id="NF009154">
    <property type="entry name" value="PRK12497.3-3"/>
    <property type="match status" value="1"/>
</dbReference>
<dbReference type="OrthoDB" id="9794876at2"/>
<dbReference type="RefSeq" id="WP_091694390.1">
    <property type="nucleotide sequence ID" value="NZ_CAMIGK010000002.1"/>
</dbReference>
<dbReference type="GO" id="GO:0003676">
    <property type="term" value="F:nucleic acid binding"/>
    <property type="evidence" value="ECO:0007669"/>
    <property type="project" value="InterPro"/>
</dbReference>
<accession>A0A1I7MGH1</accession>
<feature type="compositionally biased region" description="Low complexity" evidence="3">
    <location>
        <begin position="1"/>
        <end position="13"/>
    </location>
</feature>
<organism evidence="4 5">
    <name type="scientific">Micrococcus terreus</name>
    <dbReference type="NCBI Taxonomy" id="574650"/>
    <lineage>
        <taxon>Bacteria</taxon>
        <taxon>Bacillati</taxon>
        <taxon>Actinomycetota</taxon>
        <taxon>Actinomycetes</taxon>
        <taxon>Micrococcales</taxon>
        <taxon>Micrococcaceae</taxon>
        <taxon>Micrococcus</taxon>
    </lineage>
</organism>
<evidence type="ECO:0000256" key="1">
    <source>
        <dbReference type="ARBA" id="ARBA00006738"/>
    </source>
</evidence>
<dbReference type="InterPro" id="IPR011856">
    <property type="entry name" value="tRNA_endonuc-like_dom_sf"/>
</dbReference>
<name>A0A1I7MGH1_9MICC</name>
<dbReference type="GO" id="GO:0004519">
    <property type="term" value="F:endonuclease activity"/>
    <property type="evidence" value="ECO:0007669"/>
    <property type="project" value="UniProtKB-KW"/>
</dbReference>
<dbReference type="CDD" id="cd20736">
    <property type="entry name" value="PoNe_Nuclease"/>
    <property type="match status" value="1"/>
</dbReference>
<dbReference type="EMBL" id="FPCG01000002">
    <property type="protein sequence ID" value="SFV21019.1"/>
    <property type="molecule type" value="Genomic_DNA"/>
</dbReference>
<dbReference type="SUPFAM" id="SSF52980">
    <property type="entry name" value="Restriction endonuclease-like"/>
    <property type="match status" value="1"/>
</dbReference>
<dbReference type="Proteomes" id="UP000198881">
    <property type="component" value="Unassembled WGS sequence"/>
</dbReference>
<feature type="region of interest" description="Disordered" evidence="3">
    <location>
        <begin position="1"/>
        <end position="22"/>
    </location>
</feature>
<dbReference type="Pfam" id="PF02021">
    <property type="entry name" value="UPF0102"/>
    <property type="match status" value="1"/>
</dbReference>
<gene>
    <name evidence="4" type="ORF">SAMN04487966_102139</name>
</gene>
<dbReference type="HAMAP" id="MF_00048">
    <property type="entry name" value="UPF0102"/>
    <property type="match status" value="1"/>
</dbReference>
<dbReference type="AlphaFoldDB" id="A0A1I7MGH1"/>
<evidence type="ECO:0000256" key="2">
    <source>
        <dbReference type="HAMAP-Rule" id="MF_00048"/>
    </source>
</evidence>
<keyword evidence="4" id="KW-0378">Hydrolase</keyword>
<comment type="similarity">
    <text evidence="1 2">Belongs to the UPF0102 family.</text>
</comment>
<dbReference type="Gene3D" id="3.40.1350.10">
    <property type="match status" value="1"/>
</dbReference>
<protein>
    <recommendedName>
        <fullName evidence="2">UPF0102 protein SAMN04487966_102139</fullName>
    </recommendedName>
</protein>